<evidence type="ECO:0000313" key="6">
    <source>
        <dbReference type="EMBL" id="AIL32119.1"/>
    </source>
</evidence>
<organism evidence="6 7">
    <name type="scientific">Basilea psittacipulmonis DSM 24701</name>
    <dbReference type="NCBI Taxonomy" id="1072685"/>
    <lineage>
        <taxon>Bacteria</taxon>
        <taxon>Pseudomonadati</taxon>
        <taxon>Pseudomonadota</taxon>
        <taxon>Betaproteobacteria</taxon>
        <taxon>Burkholderiales</taxon>
        <taxon>Alcaligenaceae</taxon>
        <taxon>Basilea</taxon>
    </lineage>
</organism>
<dbReference type="GO" id="GO:0022627">
    <property type="term" value="C:cytosolic small ribosomal subunit"/>
    <property type="evidence" value="ECO:0007669"/>
    <property type="project" value="TreeGrafter"/>
</dbReference>
<keyword evidence="7" id="KW-1185">Reference proteome</keyword>
<evidence type="ECO:0000256" key="4">
    <source>
        <dbReference type="ARBA" id="ARBA00041148"/>
    </source>
</evidence>
<dbReference type="GO" id="GO:0045900">
    <property type="term" value="P:negative regulation of translational elongation"/>
    <property type="evidence" value="ECO:0007669"/>
    <property type="project" value="TreeGrafter"/>
</dbReference>
<dbReference type="AlphaFoldDB" id="A0A077DBT3"/>
<dbReference type="InterPro" id="IPR036567">
    <property type="entry name" value="RHF-like"/>
</dbReference>
<accession>A0A077DBT3</accession>
<dbReference type="PANTHER" id="PTHR33231">
    <property type="entry name" value="30S RIBOSOMAL PROTEIN"/>
    <property type="match status" value="1"/>
</dbReference>
<dbReference type="RefSeq" id="WP_038498209.1">
    <property type="nucleotide sequence ID" value="NZ_AFWK01000078.1"/>
</dbReference>
<gene>
    <name evidence="6" type="ORF">IX83_01180</name>
</gene>
<dbReference type="InterPro" id="IPR050574">
    <property type="entry name" value="HPF/YfiA_ribosome-assoc"/>
</dbReference>
<evidence type="ECO:0000256" key="5">
    <source>
        <dbReference type="ARBA" id="ARBA00041319"/>
    </source>
</evidence>
<comment type="similarity">
    <text evidence="2">Belongs to the HPF/YfiA ribosome-associated protein family. Short HPF subfamily.</text>
</comment>
<dbReference type="PANTHER" id="PTHR33231:SF1">
    <property type="entry name" value="30S RIBOSOMAL PROTEIN"/>
    <property type="match status" value="1"/>
</dbReference>
<dbReference type="EMBL" id="CP009238">
    <property type="protein sequence ID" value="AIL32119.1"/>
    <property type="molecule type" value="Genomic_DNA"/>
</dbReference>
<reference evidence="6 7" key="1">
    <citation type="journal article" date="2014" name="BMC Genomics">
        <title>A genomic perspective on a new bacterial genus and species from the Alcaligenaceae family, Basilea psittacipulmonis.</title>
        <authorList>
            <person name="Whiteson K.L."/>
            <person name="Hernandez D."/>
            <person name="Lazarevic V."/>
            <person name="Gaia N."/>
            <person name="Farinelli L."/>
            <person name="Francois P."/>
            <person name="Pilo P."/>
            <person name="Frey J."/>
            <person name="Schrenzel J."/>
        </authorList>
    </citation>
    <scope>NUCLEOTIDE SEQUENCE [LARGE SCALE GENOMIC DNA]</scope>
    <source>
        <strain evidence="6 7">DSM 24701</strain>
    </source>
</reference>
<dbReference type="STRING" id="1072685.IX83_01180"/>
<dbReference type="eggNOG" id="COG1544">
    <property type="taxonomic scope" value="Bacteria"/>
</dbReference>
<proteinExistence type="inferred from homology"/>
<evidence type="ECO:0000256" key="1">
    <source>
        <dbReference type="ARBA" id="ARBA00022845"/>
    </source>
</evidence>
<evidence type="ECO:0000313" key="7">
    <source>
        <dbReference type="Proteomes" id="UP000028945"/>
    </source>
</evidence>
<dbReference type="CDD" id="cd00552">
    <property type="entry name" value="RaiA"/>
    <property type="match status" value="1"/>
</dbReference>
<dbReference type="Gene3D" id="3.30.160.100">
    <property type="entry name" value="Ribosome hibernation promotion factor-like"/>
    <property type="match status" value="1"/>
</dbReference>
<name>A0A077DBT3_9BURK</name>
<dbReference type="SUPFAM" id="SSF69754">
    <property type="entry name" value="Ribosome binding protein Y (YfiA homologue)"/>
    <property type="match status" value="1"/>
</dbReference>
<dbReference type="GO" id="GO:0043024">
    <property type="term" value="F:ribosomal small subunit binding"/>
    <property type="evidence" value="ECO:0007669"/>
    <property type="project" value="TreeGrafter"/>
</dbReference>
<dbReference type="Proteomes" id="UP000028945">
    <property type="component" value="Chromosome"/>
</dbReference>
<keyword evidence="1" id="KW-0810">Translation regulation</keyword>
<dbReference type="Pfam" id="PF02482">
    <property type="entry name" value="Ribosomal_S30AE"/>
    <property type="match status" value="1"/>
</dbReference>
<sequence length="104" mass="11914">MSINVVGRNVEVTEAIRGYAQEKLSRIIKYFDHVVEASVILSIEKIKHRAEITLRVFGQDMHCEADGEDMYSAIDVLSDKADRMVLKLKERKQTKAVSQKRSFT</sequence>
<evidence type="ECO:0000256" key="3">
    <source>
        <dbReference type="ARBA" id="ARBA00038695"/>
    </source>
</evidence>
<dbReference type="NCBIfam" id="TIGR00741">
    <property type="entry name" value="yfiA"/>
    <property type="match status" value="1"/>
</dbReference>
<dbReference type="FunFam" id="3.30.160.100:FF:000001">
    <property type="entry name" value="Ribosome hibernation promoting factor"/>
    <property type="match status" value="1"/>
</dbReference>
<comment type="subunit">
    <text evidence="3">Associates exclusively with 100S ribosomes, which are dimers of 70S ribosomes.</text>
</comment>
<dbReference type="InterPro" id="IPR003489">
    <property type="entry name" value="RHF/RaiA"/>
</dbReference>
<dbReference type="KEGG" id="bpsi:IX83_01180"/>
<protein>
    <recommendedName>
        <fullName evidence="4">Ribosome hibernation promoting factor</fullName>
    </recommendedName>
    <alternativeName>
        <fullName evidence="5">Hibernation factor HPF</fullName>
    </alternativeName>
</protein>
<dbReference type="HOGENOM" id="CLU_071472_3_1_4"/>
<dbReference type="OrthoDB" id="9795980at2"/>
<evidence type="ECO:0000256" key="2">
    <source>
        <dbReference type="ARBA" id="ARBA00038434"/>
    </source>
</evidence>